<dbReference type="InterPro" id="IPR051512">
    <property type="entry name" value="Inactive_Rhomboid"/>
</dbReference>
<dbReference type="PANTHER" id="PTHR45965:SF3">
    <property type="entry name" value="INACTIVE RHOMBOID PROTEIN 1"/>
    <property type="match status" value="1"/>
</dbReference>
<evidence type="ECO:0000259" key="8">
    <source>
        <dbReference type="Pfam" id="PF01694"/>
    </source>
</evidence>
<dbReference type="GO" id="GO:0050708">
    <property type="term" value="P:regulation of protein secretion"/>
    <property type="evidence" value="ECO:0007669"/>
    <property type="project" value="TreeGrafter"/>
</dbReference>
<dbReference type="Gene3D" id="1.20.1540.10">
    <property type="entry name" value="Rhomboid-like"/>
    <property type="match status" value="1"/>
</dbReference>
<feature type="transmembrane region" description="Helical" evidence="7">
    <location>
        <begin position="449"/>
        <end position="471"/>
    </location>
</feature>
<dbReference type="WBParaSite" id="ACRNAN_scaffold1907.g15671.t1">
    <property type="protein sequence ID" value="ACRNAN_scaffold1907.g15671.t1"/>
    <property type="gene ID" value="ACRNAN_scaffold1907.g15671"/>
</dbReference>
<dbReference type="Pfam" id="PF01694">
    <property type="entry name" value="Rhomboid"/>
    <property type="match status" value="1"/>
</dbReference>
<feature type="transmembrane region" description="Helical" evidence="7">
    <location>
        <begin position="502"/>
        <end position="527"/>
    </location>
</feature>
<dbReference type="GO" id="GO:0005789">
    <property type="term" value="C:endoplasmic reticulum membrane"/>
    <property type="evidence" value="ECO:0007669"/>
    <property type="project" value="UniProtKB-SubCell"/>
</dbReference>
<evidence type="ECO:0000256" key="1">
    <source>
        <dbReference type="ARBA" id="ARBA00004477"/>
    </source>
</evidence>
<dbReference type="InterPro" id="IPR035952">
    <property type="entry name" value="Rhomboid-like_sf"/>
</dbReference>
<evidence type="ECO:0000256" key="2">
    <source>
        <dbReference type="ARBA" id="ARBA00009045"/>
    </source>
</evidence>
<evidence type="ECO:0000256" key="5">
    <source>
        <dbReference type="ARBA" id="ARBA00022989"/>
    </source>
</evidence>
<comment type="similarity">
    <text evidence="2">Belongs to the peptidase S54 family.</text>
</comment>
<dbReference type="InterPro" id="IPR022764">
    <property type="entry name" value="Peptidase_S54_rhomboid_dom"/>
</dbReference>
<protein>
    <submittedName>
        <fullName evidence="10">Peptidase S54 rhomboid domain-containing protein</fullName>
    </submittedName>
</protein>
<accession>A0A914D6W2</accession>
<feature type="transmembrane region" description="Helical" evidence="7">
    <location>
        <begin position="477"/>
        <end position="495"/>
    </location>
</feature>
<evidence type="ECO:0000313" key="10">
    <source>
        <dbReference type="WBParaSite" id="ACRNAN_scaffold1907.g15671.t1"/>
    </source>
</evidence>
<dbReference type="AlphaFoldDB" id="A0A914D6W2"/>
<feature type="domain" description="Peptidase S54 rhomboid" evidence="8">
    <location>
        <begin position="355"/>
        <end position="491"/>
    </location>
</feature>
<feature type="transmembrane region" description="Helical" evidence="7">
    <location>
        <begin position="393"/>
        <end position="412"/>
    </location>
</feature>
<proteinExistence type="inferred from homology"/>
<comment type="subcellular location">
    <subcellularLocation>
        <location evidence="1">Endoplasmic reticulum membrane</location>
        <topology evidence="1">Multi-pass membrane protein</topology>
    </subcellularLocation>
</comment>
<evidence type="ECO:0000256" key="6">
    <source>
        <dbReference type="ARBA" id="ARBA00023136"/>
    </source>
</evidence>
<evidence type="ECO:0000313" key="9">
    <source>
        <dbReference type="Proteomes" id="UP000887540"/>
    </source>
</evidence>
<sequence>MFEYIRLDLLKKFNRYRETFLNSKMRALNASQVLVMIPTWHTIWGMVVCFKTLANQTILDLSYRMGDLAYQYGVGEPKKRKRRRALPLYGTIRKMTLDPRLLSRWLEYESYDYRPFFTWYITLVQILLCAYYLNLYGIGTDFGSLHTGIVERSGDVYAPSFSTVHIVTWEQNNYWIGPSFASLVHMGAKYTPCMRQDKQIYARIIEERKQESETGCCIWKDVCYQTSECPKVYDLFMKFANSTPDRPIRAVCGQDPRYCKKPRSIEPFEWSGDISQWPICNEKSSFIPSMATHMHCEIVGRPCCIQMHGQCRITTKQYCDFVNGYYHENATLCSQVDCLNEICGMFQFRKKNYPDQLYRLFLPLFLHAGIIRILITIFLQFTIMRKFENMIGWVRLSIIYIFSGIGGYLASATFEPYMPELGPAGSQGGVLAALIVDIIYNWKYIKDPIRVLSIHIIIAIFLLFTGFLPFIDNWAQIFGFIFGSLWAAVLIPYIGESRIRRFFIVGICAGFLILLYVTLLILFFGGFEINPKFAFLNCPFPGKVCDHQGSQLKSWLPI</sequence>
<evidence type="ECO:0000256" key="7">
    <source>
        <dbReference type="SAM" id="Phobius"/>
    </source>
</evidence>
<evidence type="ECO:0000256" key="3">
    <source>
        <dbReference type="ARBA" id="ARBA00022692"/>
    </source>
</evidence>
<feature type="transmembrane region" description="Helical" evidence="7">
    <location>
        <begin position="424"/>
        <end position="442"/>
    </location>
</feature>
<feature type="transmembrane region" description="Helical" evidence="7">
    <location>
        <begin position="360"/>
        <end position="381"/>
    </location>
</feature>
<keyword evidence="3 7" id="KW-0812">Transmembrane</keyword>
<keyword evidence="5 7" id="KW-1133">Transmembrane helix</keyword>
<keyword evidence="6 7" id="KW-0472">Membrane</keyword>
<name>A0A914D6W2_9BILA</name>
<dbReference type="GO" id="GO:0042058">
    <property type="term" value="P:regulation of epidermal growth factor receptor signaling pathway"/>
    <property type="evidence" value="ECO:0007669"/>
    <property type="project" value="TreeGrafter"/>
</dbReference>
<keyword evidence="4" id="KW-0256">Endoplasmic reticulum</keyword>
<evidence type="ECO:0000256" key="4">
    <source>
        <dbReference type="ARBA" id="ARBA00022824"/>
    </source>
</evidence>
<dbReference type="PANTHER" id="PTHR45965">
    <property type="entry name" value="INACTIVE RHOMBOID PROTEIN"/>
    <property type="match status" value="1"/>
</dbReference>
<dbReference type="SUPFAM" id="SSF144091">
    <property type="entry name" value="Rhomboid-like"/>
    <property type="match status" value="1"/>
</dbReference>
<dbReference type="FunFam" id="1.20.1540.10:FF:000025">
    <property type="entry name" value="Putative rhomboid family"/>
    <property type="match status" value="1"/>
</dbReference>
<reference evidence="10" key="1">
    <citation type="submission" date="2022-11" db="UniProtKB">
        <authorList>
            <consortium name="WormBaseParasite"/>
        </authorList>
    </citation>
    <scope>IDENTIFICATION</scope>
</reference>
<dbReference type="Proteomes" id="UP000887540">
    <property type="component" value="Unplaced"/>
</dbReference>
<organism evidence="9 10">
    <name type="scientific">Acrobeloides nanus</name>
    <dbReference type="NCBI Taxonomy" id="290746"/>
    <lineage>
        <taxon>Eukaryota</taxon>
        <taxon>Metazoa</taxon>
        <taxon>Ecdysozoa</taxon>
        <taxon>Nematoda</taxon>
        <taxon>Chromadorea</taxon>
        <taxon>Rhabditida</taxon>
        <taxon>Tylenchina</taxon>
        <taxon>Cephalobomorpha</taxon>
        <taxon>Cephaloboidea</taxon>
        <taxon>Cephalobidae</taxon>
        <taxon>Acrobeloides</taxon>
    </lineage>
</organism>
<keyword evidence="9" id="KW-1185">Reference proteome</keyword>
<dbReference type="GO" id="GO:0004252">
    <property type="term" value="F:serine-type endopeptidase activity"/>
    <property type="evidence" value="ECO:0007669"/>
    <property type="project" value="InterPro"/>
</dbReference>